<keyword evidence="3 6" id="KW-0812">Transmembrane</keyword>
<keyword evidence="2" id="KW-1003">Cell membrane</keyword>
<evidence type="ECO:0000256" key="2">
    <source>
        <dbReference type="ARBA" id="ARBA00022475"/>
    </source>
</evidence>
<comment type="caution">
    <text evidence="7">The sequence shown here is derived from an EMBL/GenBank/DDBJ whole genome shotgun (WGS) entry which is preliminary data.</text>
</comment>
<feature type="transmembrane region" description="Helical" evidence="6">
    <location>
        <begin position="366"/>
        <end position="388"/>
    </location>
</feature>
<dbReference type="PANTHER" id="PTHR30250">
    <property type="entry name" value="PST FAMILY PREDICTED COLANIC ACID TRANSPORTER"/>
    <property type="match status" value="1"/>
</dbReference>
<gene>
    <name evidence="7" type="ORF">BDD43_1224</name>
</gene>
<evidence type="ECO:0000256" key="3">
    <source>
        <dbReference type="ARBA" id="ARBA00022692"/>
    </source>
</evidence>
<evidence type="ECO:0000256" key="1">
    <source>
        <dbReference type="ARBA" id="ARBA00004651"/>
    </source>
</evidence>
<feature type="transmembrane region" description="Helical" evidence="6">
    <location>
        <begin position="290"/>
        <end position="314"/>
    </location>
</feature>
<feature type="transmembrane region" description="Helical" evidence="6">
    <location>
        <begin position="146"/>
        <end position="168"/>
    </location>
</feature>
<feature type="transmembrane region" description="Helical" evidence="6">
    <location>
        <begin position="426"/>
        <end position="442"/>
    </location>
</feature>
<dbReference type="RefSeq" id="WP_121196812.1">
    <property type="nucleotide sequence ID" value="NZ_RBKU01000001.1"/>
</dbReference>
<sequence length="458" mass="51607">MRLRKVIVVIKDKLIKLLSGGHERTIKARKNIFLSILYKGGSIAISIIIIPLTITYVNSDTYGIWITLSSIISWFSFFDVGLGNGLKNKLAENNALNETSKSKSYISTTYVILGVISLIVFVVFYFANKFVNWNTVLNTKITDNHYLRHVVLLLVSLFSIQFVTQIINSILTAFHKSARVALITFLGQLLSLTFIFFIRYYISGSLILLVISMAGIPLIVQLLASLIYFSKEYKVYSPSFKYVDLSQARDLLSVGGKFFFIQIGALILFQTDNIVITQVFGPADVTIFNIAYKLFSVLILLFSIIITPLWSAYTDAYAKNDWIWIRSSMIKMQKFWMVLSVCSLALLAASSFVYRLWLHGSVSVPLSLSVAMAVYVICYVWQSIHVYFLNGVGKVKLQLYLVMGCSVVNIPMAIFFAKYWGLAGVTYSNVVLIFITGVIFSIQCKKIINHTATGIFNK</sequence>
<keyword evidence="4 6" id="KW-1133">Transmembrane helix</keyword>
<evidence type="ECO:0000256" key="5">
    <source>
        <dbReference type="ARBA" id="ARBA00023136"/>
    </source>
</evidence>
<evidence type="ECO:0000313" key="8">
    <source>
        <dbReference type="Proteomes" id="UP000268007"/>
    </source>
</evidence>
<feature type="transmembrane region" description="Helical" evidence="6">
    <location>
        <begin position="335"/>
        <end position="354"/>
    </location>
</feature>
<dbReference type="Pfam" id="PF01943">
    <property type="entry name" value="Polysacc_synt"/>
    <property type="match status" value="1"/>
</dbReference>
<evidence type="ECO:0000313" key="7">
    <source>
        <dbReference type="EMBL" id="RKR81080.1"/>
    </source>
</evidence>
<feature type="transmembrane region" description="Helical" evidence="6">
    <location>
        <begin position="62"/>
        <end position="83"/>
    </location>
</feature>
<feature type="transmembrane region" description="Helical" evidence="6">
    <location>
        <begin position="251"/>
        <end position="270"/>
    </location>
</feature>
<comment type="subcellular location">
    <subcellularLocation>
        <location evidence="1">Cell membrane</location>
        <topology evidence="1">Multi-pass membrane protein</topology>
    </subcellularLocation>
</comment>
<dbReference type="Proteomes" id="UP000268007">
    <property type="component" value="Unassembled WGS sequence"/>
</dbReference>
<feature type="transmembrane region" description="Helical" evidence="6">
    <location>
        <begin position="104"/>
        <end position="126"/>
    </location>
</feature>
<feature type="transmembrane region" description="Helical" evidence="6">
    <location>
        <begin position="36"/>
        <end position="56"/>
    </location>
</feature>
<evidence type="ECO:0000256" key="6">
    <source>
        <dbReference type="SAM" id="Phobius"/>
    </source>
</evidence>
<accession>A0A495IWN0</accession>
<keyword evidence="8" id="KW-1185">Reference proteome</keyword>
<dbReference type="AlphaFoldDB" id="A0A495IWN0"/>
<dbReference type="InterPro" id="IPR050833">
    <property type="entry name" value="Poly_Biosynth_Transport"/>
</dbReference>
<reference evidence="7 8" key="1">
    <citation type="submission" date="2018-10" db="EMBL/GenBank/DDBJ databases">
        <title>Genomic Encyclopedia of Archaeal and Bacterial Type Strains, Phase II (KMG-II): from individual species to whole genera.</title>
        <authorList>
            <person name="Goeker M."/>
        </authorList>
    </citation>
    <scope>NUCLEOTIDE SEQUENCE [LARGE SCALE GENOMIC DNA]</scope>
    <source>
        <strain evidence="7 8">DSM 18602</strain>
    </source>
</reference>
<protein>
    <submittedName>
        <fullName evidence="7">O-antigen/teichoic acid export membrane protein</fullName>
    </submittedName>
</protein>
<keyword evidence="5 6" id="KW-0472">Membrane</keyword>
<evidence type="ECO:0000256" key="4">
    <source>
        <dbReference type="ARBA" id="ARBA00022989"/>
    </source>
</evidence>
<name>A0A495IWN0_9SPHI</name>
<proteinExistence type="predicted"/>
<dbReference type="OrthoDB" id="512217at2"/>
<dbReference type="GO" id="GO:0005886">
    <property type="term" value="C:plasma membrane"/>
    <property type="evidence" value="ECO:0007669"/>
    <property type="project" value="UniProtKB-SubCell"/>
</dbReference>
<organism evidence="7 8">
    <name type="scientific">Mucilaginibacter gracilis</name>
    <dbReference type="NCBI Taxonomy" id="423350"/>
    <lineage>
        <taxon>Bacteria</taxon>
        <taxon>Pseudomonadati</taxon>
        <taxon>Bacteroidota</taxon>
        <taxon>Sphingobacteriia</taxon>
        <taxon>Sphingobacteriales</taxon>
        <taxon>Sphingobacteriaceae</taxon>
        <taxon>Mucilaginibacter</taxon>
    </lineage>
</organism>
<dbReference type="InterPro" id="IPR002797">
    <property type="entry name" value="Polysacc_synth"/>
</dbReference>
<feature type="transmembrane region" description="Helical" evidence="6">
    <location>
        <begin position="208"/>
        <end position="230"/>
    </location>
</feature>
<dbReference type="EMBL" id="RBKU01000001">
    <property type="protein sequence ID" value="RKR81080.1"/>
    <property type="molecule type" value="Genomic_DNA"/>
</dbReference>
<feature type="transmembrane region" description="Helical" evidence="6">
    <location>
        <begin position="180"/>
        <end position="202"/>
    </location>
</feature>
<dbReference type="PANTHER" id="PTHR30250:SF11">
    <property type="entry name" value="O-ANTIGEN TRANSPORTER-RELATED"/>
    <property type="match status" value="1"/>
</dbReference>
<feature type="transmembrane region" description="Helical" evidence="6">
    <location>
        <begin position="400"/>
        <end position="420"/>
    </location>
</feature>